<gene>
    <name evidence="1" type="ORF">BZ3500_MVSOF-1268-A1-R1_CHR12-2G03940</name>
</gene>
<dbReference type="Proteomes" id="UP000249723">
    <property type="component" value="Unassembled WGS sequence"/>
</dbReference>
<dbReference type="STRING" id="289078.A0A2X0KZT0"/>
<accession>A0A2X0KZT0</accession>
<sequence>MLYKTTRPLAAPPDAKSIQTTSVPAAEFPNWLARQRATINWPRHKSKSYKSKACIAVAPNQPSSRSGTRLKGQHRRMMLEQHICSWAVTCHALATTNYIESWHKILKFRYIGREQRQQTDQLIHNLTMTAEPTYR</sequence>
<proteinExistence type="predicted"/>
<dbReference type="AlphaFoldDB" id="A0A2X0KZT0"/>
<evidence type="ECO:0000313" key="2">
    <source>
        <dbReference type="Proteomes" id="UP000249723"/>
    </source>
</evidence>
<evidence type="ECO:0000313" key="1">
    <source>
        <dbReference type="EMBL" id="SCZ94499.1"/>
    </source>
</evidence>
<keyword evidence="2" id="KW-1185">Reference proteome</keyword>
<protein>
    <submittedName>
        <fullName evidence="1">BZ3500_MvSof-1268-A1-R1_Chr12-2g03940 protein</fullName>
    </submittedName>
</protein>
<dbReference type="EMBL" id="FMWP01000052">
    <property type="protein sequence ID" value="SCZ94499.1"/>
    <property type="molecule type" value="Genomic_DNA"/>
</dbReference>
<reference evidence="2" key="1">
    <citation type="submission" date="2016-10" db="EMBL/GenBank/DDBJ databases">
        <authorList>
            <person name="Jeantristanb JTB J.-T."/>
            <person name="Ricardo R."/>
        </authorList>
    </citation>
    <scope>NUCLEOTIDE SEQUENCE [LARGE SCALE GENOMIC DNA]</scope>
</reference>
<organism evidence="1 2">
    <name type="scientific">Microbotryum saponariae</name>
    <dbReference type="NCBI Taxonomy" id="289078"/>
    <lineage>
        <taxon>Eukaryota</taxon>
        <taxon>Fungi</taxon>
        <taxon>Dikarya</taxon>
        <taxon>Basidiomycota</taxon>
        <taxon>Pucciniomycotina</taxon>
        <taxon>Microbotryomycetes</taxon>
        <taxon>Microbotryales</taxon>
        <taxon>Microbotryaceae</taxon>
        <taxon>Microbotryum</taxon>
    </lineage>
</organism>
<name>A0A2X0KZT0_9BASI</name>
<dbReference type="OrthoDB" id="2539991at2759"/>